<name>A0A316Z9Y8_9BASI</name>
<feature type="compositionally biased region" description="Basic and acidic residues" evidence="1">
    <location>
        <begin position="231"/>
        <end position="240"/>
    </location>
</feature>
<feature type="compositionally biased region" description="Low complexity" evidence="1">
    <location>
        <begin position="759"/>
        <end position="786"/>
    </location>
</feature>
<feature type="compositionally biased region" description="Low complexity" evidence="1">
    <location>
        <begin position="21"/>
        <end position="38"/>
    </location>
</feature>
<feature type="compositionally biased region" description="Low complexity" evidence="1">
    <location>
        <begin position="132"/>
        <end position="144"/>
    </location>
</feature>
<dbReference type="EMBL" id="KZ819296">
    <property type="protein sequence ID" value="PWN97075.1"/>
    <property type="molecule type" value="Genomic_DNA"/>
</dbReference>
<feature type="compositionally biased region" description="Low complexity" evidence="1">
    <location>
        <begin position="359"/>
        <end position="384"/>
    </location>
</feature>
<feature type="compositionally biased region" description="Polar residues" evidence="1">
    <location>
        <begin position="55"/>
        <end position="74"/>
    </location>
</feature>
<gene>
    <name evidence="2" type="ORF">FA09DRAFT_361373</name>
</gene>
<feature type="compositionally biased region" description="Low complexity" evidence="1">
    <location>
        <begin position="527"/>
        <end position="538"/>
    </location>
</feature>
<feature type="compositionally biased region" description="Polar residues" evidence="1">
    <location>
        <begin position="314"/>
        <end position="323"/>
    </location>
</feature>
<feature type="compositionally biased region" description="Low complexity" evidence="1">
    <location>
        <begin position="556"/>
        <end position="575"/>
    </location>
</feature>
<feature type="region of interest" description="Disordered" evidence="1">
    <location>
        <begin position="698"/>
        <end position="835"/>
    </location>
</feature>
<dbReference type="Proteomes" id="UP000245946">
    <property type="component" value="Unassembled WGS sequence"/>
</dbReference>
<feature type="compositionally biased region" description="Basic and acidic residues" evidence="1">
    <location>
        <begin position="477"/>
        <end position="486"/>
    </location>
</feature>
<evidence type="ECO:0000256" key="1">
    <source>
        <dbReference type="SAM" id="MobiDB-lite"/>
    </source>
</evidence>
<feature type="compositionally biased region" description="Basic and acidic residues" evidence="1">
    <location>
        <begin position="300"/>
        <end position="312"/>
    </location>
</feature>
<feature type="compositionally biased region" description="Low complexity" evidence="1">
    <location>
        <begin position="724"/>
        <end position="749"/>
    </location>
</feature>
<feature type="region of interest" description="Disordered" evidence="1">
    <location>
        <begin position="264"/>
        <end position="333"/>
    </location>
</feature>
<feature type="compositionally biased region" description="Low complexity" evidence="1">
    <location>
        <begin position="415"/>
        <end position="446"/>
    </location>
</feature>
<accession>A0A316Z9Y8</accession>
<evidence type="ECO:0000313" key="2">
    <source>
        <dbReference type="EMBL" id="PWN97075.1"/>
    </source>
</evidence>
<dbReference type="GeneID" id="37272890"/>
<evidence type="ECO:0000313" key="3">
    <source>
        <dbReference type="Proteomes" id="UP000245946"/>
    </source>
</evidence>
<keyword evidence="3" id="KW-1185">Reference proteome</keyword>
<feature type="region of interest" description="Disordered" evidence="1">
    <location>
        <begin position="654"/>
        <end position="685"/>
    </location>
</feature>
<dbReference type="OrthoDB" id="2553278at2759"/>
<feature type="region of interest" description="Disordered" evidence="1">
    <location>
        <begin position="132"/>
        <end position="152"/>
    </location>
</feature>
<feature type="region of interest" description="Disordered" evidence="1">
    <location>
        <begin position="228"/>
        <end position="248"/>
    </location>
</feature>
<reference evidence="2 3" key="1">
    <citation type="journal article" date="2018" name="Mol. Biol. Evol.">
        <title>Broad Genomic Sampling Reveals a Smut Pathogenic Ancestry of the Fungal Clade Ustilaginomycotina.</title>
        <authorList>
            <person name="Kijpornyongpan T."/>
            <person name="Mondo S.J."/>
            <person name="Barry K."/>
            <person name="Sandor L."/>
            <person name="Lee J."/>
            <person name="Lipzen A."/>
            <person name="Pangilinan J."/>
            <person name="LaButti K."/>
            <person name="Hainaut M."/>
            <person name="Henrissat B."/>
            <person name="Grigoriev I.V."/>
            <person name="Spatafora J.W."/>
            <person name="Aime M.C."/>
        </authorList>
    </citation>
    <scope>NUCLEOTIDE SEQUENCE [LARGE SCALE GENOMIC DNA]</scope>
    <source>
        <strain evidence="2 3">MCA 4186</strain>
    </source>
</reference>
<feature type="compositionally biased region" description="Low complexity" evidence="1">
    <location>
        <begin position="281"/>
        <end position="292"/>
    </location>
</feature>
<dbReference type="AlphaFoldDB" id="A0A316Z9Y8"/>
<organism evidence="2 3">
    <name type="scientific">Tilletiopsis washingtonensis</name>
    <dbReference type="NCBI Taxonomy" id="58919"/>
    <lineage>
        <taxon>Eukaryota</taxon>
        <taxon>Fungi</taxon>
        <taxon>Dikarya</taxon>
        <taxon>Basidiomycota</taxon>
        <taxon>Ustilaginomycotina</taxon>
        <taxon>Exobasidiomycetes</taxon>
        <taxon>Entylomatales</taxon>
        <taxon>Entylomatales incertae sedis</taxon>
        <taxon>Tilletiopsis</taxon>
    </lineage>
</organism>
<feature type="region of interest" description="Disordered" evidence="1">
    <location>
        <begin position="1"/>
        <end position="75"/>
    </location>
</feature>
<proteinExistence type="predicted"/>
<feature type="region of interest" description="Disordered" evidence="1">
    <location>
        <begin position="477"/>
        <end position="579"/>
    </location>
</feature>
<dbReference type="RefSeq" id="XP_025597354.1">
    <property type="nucleotide sequence ID" value="XM_025745346.1"/>
</dbReference>
<sequence>MSRLDVSAGMPSRPRSPAPPLSTRDAATAAAASSAAQALPQHRLAPPRGLATRARSGSTSTVDARELQPQSSSSRLRARFANAEAAHAPLMLRADSADSHGALRGHLPSPSALSPRTVPPGFDAMQQMQLQHMQQQHQSQQSHSQQRHAMAPHERVLAERAARGGHKHSSSTDSDADSLASFGCLMSDEFDRQARDRDAGKDGPMLDATSRQQWLDGMFTKLALRHARKMGAGDERHEKPMQTTQAQKPKAHFLDLSGYINPIPLASANHTPRPTDAQRFASSAQQAAASSSLMAPSTREVPRRARTPDIGHHPSSSAGSNQLPGGAPSGAAHTAQLLRSRRSADSLGDTRRRQKLEWAQAGAAGPNSSNSAAKPSAPPSAYGGTAMQVTQSHDPSAMSSSGVPQLPGWARESNRNLSISSVSSGYSTASSVSASSHHSSGSTTSSRPQTPGYAHGGNANGERFVLPRPALMARTVSHDVGGDRPTRPVLMARGSSSQLRTLPAPGSLTPGCIVPRGILTPLPPPSSSQQHQQQAHLQQMREGALSPVRSRPPPLLRSRASRGSMSSDGNSSVPSTPAHSVVELPIPEVMGQQPMMTMGPRCLAASSPIKPPPSRGGLAMQGQPLLEMTSDEEEDLLAGSGRYTLHRHAVETAQAPVRAQQHQHQQQQATQHSTPRASATARPSARHLAMPHVADIFDLTRAPPSPPRNASLRKMHGAPGGASGARPRAASTASSMHSHKTSVSSTTSSCGEAAEETSRISYLSRTSSTSSGSTDSTPASPDSPRSVATRLRTTSRAAEDWASSIGRRFARHHGVPEARAKTAGIDTFGAPLEHA</sequence>
<feature type="compositionally biased region" description="Low complexity" evidence="1">
    <location>
        <begin position="654"/>
        <end position="683"/>
    </location>
</feature>
<feature type="region of interest" description="Disordered" evidence="1">
    <location>
        <begin position="358"/>
        <end position="462"/>
    </location>
</feature>
<protein>
    <submittedName>
        <fullName evidence="2">Uncharacterized protein</fullName>
    </submittedName>
</protein>
<feature type="compositionally biased region" description="Polar residues" evidence="1">
    <location>
        <begin position="387"/>
        <end position="403"/>
    </location>
</feature>